<protein>
    <submittedName>
        <fullName evidence="4">Uncharacterized protein</fullName>
    </submittedName>
</protein>
<feature type="region of interest" description="Disordered" evidence="1">
    <location>
        <begin position="131"/>
        <end position="200"/>
    </location>
</feature>
<name>A0A8K0TQL0_9PEZI</name>
<feature type="compositionally biased region" description="Basic and acidic residues" evidence="1">
    <location>
        <begin position="136"/>
        <end position="148"/>
    </location>
</feature>
<feature type="compositionally biased region" description="Low complexity" evidence="1">
    <location>
        <begin position="149"/>
        <end position="168"/>
    </location>
</feature>
<reference evidence="4" key="1">
    <citation type="journal article" date="2021" name="Nat. Commun.">
        <title>Genetic determinants of endophytism in the Arabidopsis root mycobiome.</title>
        <authorList>
            <person name="Mesny F."/>
            <person name="Miyauchi S."/>
            <person name="Thiergart T."/>
            <person name="Pickel B."/>
            <person name="Atanasova L."/>
            <person name="Karlsson M."/>
            <person name="Huettel B."/>
            <person name="Barry K.W."/>
            <person name="Haridas S."/>
            <person name="Chen C."/>
            <person name="Bauer D."/>
            <person name="Andreopoulos W."/>
            <person name="Pangilinan J."/>
            <person name="LaButti K."/>
            <person name="Riley R."/>
            <person name="Lipzen A."/>
            <person name="Clum A."/>
            <person name="Drula E."/>
            <person name="Henrissat B."/>
            <person name="Kohler A."/>
            <person name="Grigoriev I.V."/>
            <person name="Martin F.M."/>
            <person name="Hacquard S."/>
        </authorList>
    </citation>
    <scope>NUCLEOTIDE SEQUENCE</scope>
    <source>
        <strain evidence="4">MPI-CAGE-AT-0016</strain>
    </source>
</reference>
<dbReference type="AlphaFoldDB" id="A0A8K0TQL0"/>
<gene>
    <name evidence="4" type="ORF">B0T11DRAFT_68834</name>
</gene>
<keyword evidence="2" id="KW-0812">Transmembrane</keyword>
<evidence type="ECO:0000313" key="5">
    <source>
        <dbReference type="Proteomes" id="UP000813385"/>
    </source>
</evidence>
<keyword evidence="2" id="KW-1133">Transmembrane helix</keyword>
<sequence length="473" mass="50031">MMSRTHGRAMMLLVILATAQAASIPSYFRRDDVCHGRASDNLSQCPDGLDAGLCCSEGQTCVTLAGGSTVFCCPVSVCQRIKPIPCNVNLLNPAQFPNVFIKTTALKAALPKCRGNCCPFGFSCNAEGDCDMDEDQSQRPRDLPESERPSATAAPSSAIITPSIIPTTIGSRPTAAPTSTGSPASEEQQGSDDNDKKDDPMPTAIIVVSVLGGLLVIVSVAVGVVMFLARRRRKDAPSLRHMSETKHSGAGFRRPSTSTSSFGNFISEPILNQGPPLRSDFILKSPASAATRASTRLSGLFRRDGISYGGTTANNSPAAASASATKDTDKPLRSPPRFPARSLSNATMTTSKHPAIAVPPIRTLRSQQKPKISTGNAWTRHAAAARSAIHDAATPVNPVRPVTPHLQREPSSESINVFADPSTVGSSGRAGTFHLEPPRSKRFTAGTTFTDLMDQAELGDVRRGKAFVPTPGR</sequence>
<feature type="transmembrane region" description="Helical" evidence="2">
    <location>
        <begin position="204"/>
        <end position="229"/>
    </location>
</feature>
<organism evidence="4 5">
    <name type="scientific">Plectosphaerella cucumerina</name>
    <dbReference type="NCBI Taxonomy" id="40658"/>
    <lineage>
        <taxon>Eukaryota</taxon>
        <taxon>Fungi</taxon>
        <taxon>Dikarya</taxon>
        <taxon>Ascomycota</taxon>
        <taxon>Pezizomycotina</taxon>
        <taxon>Sordariomycetes</taxon>
        <taxon>Hypocreomycetidae</taxon>
        <taxon>Glomerellales</taxon>
        <taxon>Plectosphaerellaceae</taxon>
        <taxon>Plectosphaerella</taxon>
    </lineage>
</organism>
<feature type="signal peptide" evidence="3">
    <location>
        <begin position="1"/>
        <end position="21"/>
    </location>
</feature>
<feature type="region of interest" description="Disordered" evidence="1">
    <location>
        <begin position="420"/>
        <end position="441"/>
    </location>
</feature>
<feature type="chain" id="PRO_5035451329" evidence="3">
    <location>
        <begin position="22"/>
        <end position="473"/>
    </location>
</feature>
<evidence type="ECO:0000256" key="3">
    <source>
        <dbReference type="SAM" id="SignalP"/>
    </source>
</evidence>
<keyword evidence="5" id="KW-1185">Reference proteome</keyword>
<feature type="compositionally biased region" description="Polar residues" evidence="1">
    <location>
        <begin position="176"/>
        <end position="188"/>
    </location>
</feature>
<feature type="region of interest" description="Disordered" evidence="1">
    <location>
        <begin position="308"/>
        <end position="343"/>
    </location>
</feature>
<evidence type="ECO:0000313" key="4">
    <source>
        <dbReference type="EMBL" id="KAH7368957.1"/>
    </source>
</evidence>
<evidence type="ECO:0000256" key="1">
    <source>
        <dbReference type="SAM" id="MobiDB-lite"/>
    </source>
</evidence>
<dbReference type="Proteomes" id="UP000813385">
    <property type="component" value="Unassembled WGS sequence"/>
</dbReference>
<evidence type="ECO:0000256" key="2">
    <source>
        <dbReference type="SAM" id="Phobius"/>
    </source>
</evidence>
<comment type="caution">
    <text evidence="4">The sequence shown here is derived from an EMBL/GenBank/DDBJ whole genome shotgun (WGS) entry which is preliminary data.</text>
</comment>
<dbReference type="OrthoDB" id="5338512at2759"/>
<feature type="compositionally biased region" description="Low complexity" evidence="1">
    <location>
        <begin position="311"/>
        <end position="325"/>
    </location>
</feature>
<feature type="compositionally biased region" description="Basic and acidic residues" evidence="1">
    <location>
        <begin position="235"/>
        <end position="247"/>
    </location>
</feature>
<accession>A0A8K0TQL0</accession>
<keyword evidence="3" id="KW-0732">Signal</keyword>
<dbReference type="EMBL" id="JAGPXD010000002">
    <property type="protein sequence ID" value="KAH7368957.1"/>
    <property type="molecule type" value="Genomic_DNA"/>
</dbReference>
<proteinExistence type="predicted"/>
<keyword evidence="2" id="KW-0472">Membrane</keyword>
<feature type="region of interest" description="Disordered" evidence="1">
    <location>
        <begin position="234"/>
        <end position="259"/>
    </location>
</feature>